<dbReference type="AlphaFoldDB" id="A0A561E307"/>
<dbReference type="Proteomes" id="UP000318297">
    <property type="component" value="Unassembled WGS sequence"/>
</dbReference>
<reference evidence="2 3" key="1">
    <citation type="submission" date="2019-06" db="EMBL/GenBank/DDBJ databases">
        <title>Sequencing the genomes of 1000 actinobacteria strains.</title>
        <authorList>
            <person name="Klenk H.-P."/>
        </authorList>
    </citation>
    <scope>NUCLEOTIDE SEQUENCE [LARGE SCALE GENOMIC DNA]</scope>
    <source>
        <strain evidence="2 3">DSM 19560</strain>
    </source>
</reference>
<keyword evidence="3" id="KW-1185">Reference proteome</keyword>
<gene>
    <name evidence="2" type="ORF">BKA23_2352</name>
</gene>
<feature type="region of interest" description="Disordered" evidence="1">
    <location>
        <begin position="70"/>
        <end position="102"/>
    </location>
</feature>
<evidence type="ECO:0000256" key="1">
    <source>
        <dbReference type="SAM" id="MobiDB-lite"/>
    </source>
</evidence>
<protein>
    <submittedName>
        <fullName evidence="2">Uncharacterized protein</fullName>
    </submittedName>
</protein>
<accession>A0A561E307</accession>
<sequence length="131" mass="13961">MPSAAAGRPVTKRASCGCRLGARPGTSGPNVDCLRVGAGVGCGGRRTPVRRSCEQVYSDRRAVTRLECRPGEADNPHWPRQSARTPSRPARTESQIRCASPAPATTASAQWISHRRTPSVVPVLYAASAPW</sequence>
<comment type="caution">
    <text evidence="2">The sequence shown here is derived from an EMBL/GenBank/DDBJ whole genome shotgun (WGS) entry which is preliminary data.</text>
</comment>
<dbReference type="EMBL" id="VIVQ01000002">
    <property type="protein sequence ID" value="TWE10005.1"/>
    <property type="molecule type" value="Genomic_DNA"/>
</dbReference>
<proteinExistence type="predicted"/>
<organism evidence="2 3">
    <name type="scientific">Rudaeicoccus suwonensis</name>
    <dbReference type="NCBI Taxonomy" id="657409"/>
    <lineage>
        <taxon>Bacteria</taxon>
        <taxon>Bacillati</taxon>
        <taxon>Actinomycetota</taxon>
        <taxon>Actinomycetes</taxon>
        <taxon>Micrococcales</taxon>
        <taxon>Dermacoccaceae</taxon>
        <taxon>Rudaeicoccus</taxon>
    </lineage>
</organism>
<name>A0A561E307_9MICO</name>
<evidence type="ECO:0000313" key="3">
    <source>
        <dbReference type="Proteomes" id="UP000318297"/>
    </source>
</evidence>
<evidence type="ECO:0000313" key="2">
    <source>
        <dbReference type="EMBL" id="TWE10005.1"/>
    </source>
</evidence>